<accession>A0AAN8RXZ4</accession>
<evidence type="ECO:0000313" key="2">
    <source>
        <dbReference type="EMBL" id="KAK6520651.1"/>
    </source>
</evidence>
<dbReference type="Proteomes" id="UP001307849">
    <property type="component" value="Unassembled WGS sequence"/>
</dbReference>
<dbReference type="EMBL" id="JAVHJM010000001">
    <property type="protein sequence ID" value="KAK6520651.1"/>
    <property type="molecule type" value="Genomic_DNA"/>
</dbReference>
<name>A0AAN8RXZ4_9PEZI</name>
<protein>
    <submittedName>
        <fullName evidence="2">Uncharacterized protein</fullName>
    </submittedName>
</protein>
<sequence length="56" mass="6254">MRATAFGNNHYHVGRYKTDHRPQPDALLSSSQYEHPPVLSPKAIASIVLKLRALVT</sequence>
<evidence type="ECO:0000256" key="1">
    <source>
        <dbReference type="SAM" id="MobiDB-lite"/>
    </source>
</evidence>
<keyword evidence="3" id="KW-1185">Reference proteome</keyword>
<dbReference type="AlphaFoldDB" id="A0AAN8RXZ4"/>
<evidence type="ECO:0000313" key="3">
    <source>
        <dbReference type="Proteomes" id="UP001307849"/>
    </source>
</evidence>
<proteinExistence type="predicted"/>
<reference evidence="2 3" key="1">
    <citation type="submission" date="2019-10" db="EMBL/GenBank/DDBJ databases">
        <authorList>
            <person name="Palmer J.M."/>
        </authorList>
    </citation>
    <scope>NUCLEOTIDE SEQUENCE [LARGE SCALE GENOMIC DNA]</scope>
    <source>
        <strain evidence="2 3">TWF506</strain>
    </source>
</reference>
<feature type="region of interest" description="Disordered" evidence="1">
    <location>
        <begin position="1"/>
        <end position="34"/>
    </location>
</feature>
<comment type="caution">
    <text evidence="2">The sequence shown here is derived from an EMBL/GenBank/DDBJ whole genome shotgun (WGS) entry which is preliminary data.</text>
</comment>
<gene>
    <name evidence="2" type="ORF">TWF506_000900</name>
</gene>
<organism evidence="2 3">
    <name type="scientific">Arthrobotrys conoides</name>
    <dbReference type="NCBI Taxonomy" id="74498"/>
    <lineage>
        <taxon>Eukaryota</taxon>
        <taxon>Fungi</taxon>
        <taxon>Dikarya</taxon>
        <taxon>Ascomycota</taxon>
        <taxon>Pezizomycotina</taxon>
        <taxon>Orbiliomycetes</taxon>
        <taxon>Orbiliales</taxon>
        <taxon>Orbiliaceae</taxon>
        <taxon>Arthrobotrys</taxon>
    </lineage>
</organism>